<evidence type="ECO:0000256" key="3">
    <source>
        <dbReference type="ARBA" id="ARBA00023002"/>
    </source>
</evidence>
<name>A0A0W0X0W9_9GAMM</name>
<feature type="binding site" evidence="4">
    <location>
        <begin position="67"/>
        <end position="68"/>
    </location>
    <ligand>
        <name>FAD</name>
        <dbReference type="ChEBI" id="CHEBI:57692"/>
    </ligand>
</feature>
<dbReference type="Pfam" id="PF01593">
    <property type="entry name" value="Amino_oxidase"/>
    <property type="match status" value="1"/>
</dbReference>
<organism evidence="6 7">
    <name type="scientific">Legionella oakridgensis</name>
    <dbReference type="NCBI Taxonomy" id="29423"/>
    <lineage>
        <taxon>Bacteria</taxon>
        <taxon>Pseudomonadati</taxon>
        <taxon>Pseudomonadota</taxon>
        <taxon>Gammaproteobacteria</taxon>
        <taxon>Legionellales</taxon>
        <taxon>Legionellaceae</taxon>
        <taxon>Legionella</taxon>
    </lineage>
</organism>
<proteinExistence type="inferred from homology"/>
<dbReference type="Gene3D" id="1.10.405.10">
    <property type="entry name" value="Guanine Nucleotide Dissociation Inhibitor, domain 1"/>
    <property type="match status" value="1"/>
</dbReference>
<feature type="domain" description="Amine oxidase" evidence="5">
    <location>
        <begin position="48"/>
        <end position="490"/>
    </location>
</feature>
<evidence type="ECO:0000256" key="2">
    <source>
        <dbReference type="ARBA" id="ARBA00005995"/>
    </source>
</evidence>
<dbReference type="PANTHER" id="PTHR43563:SF1">
    <property type="entry name" value="AMINE OXIDASE [FLAVIN-CONTAINING] B"/>
    <property type="match status" value="1"/>
</dbReference>
<dbReference type="PANTHER" id="PTHR43563">
    <property type="entry name" value="AMINE OXIDASE"/>
    <property type="match status" value="1"/>
</dbReference>
<dbReference type="InterPro" id="IPR002937">
    <property type="entry name" value="Amino_oxidase"/>
</dbReference>
<dbReference type="EMBL" id="LNYP01000029">
    <property type="protein sequence ID" value="KTD38215.1"/>
    <property type="molecule type" value="Genomic_DNA"/>
</dbReference>
<dbReference type="AlphaFoldDB" id="A0A0W0X0W9"/>
<dbReference type="InterPro" id="IPR036188">
    <property type="entry name" value="FAD/NAD-bd_sf"/>
</dbReference>
<comment type="caution">
    <text evidence="6">The sequence shown here is derived from an EMBL/GenBank/DDBJ whole genome shotgun (WGS) entry which is preliminary data.</text>
</comment>
<keyword evidence="3" id="KW-0560">Oxidoreductase</keyword>
<dbReference type="RefSeq" id="WP_025384694.1">
    <property type="nucleotide sequence ID" value="NZ_LCUA01000003.1"/>
</dbReference>
<evidence type="ECO:0000256" key="1">
    <source>
        <dbReference type="ARBA" id="ARBA00001974"/>
    </source>
</evidence>
<dbReference type="GO" id="GO:0016491">
    <property type="term" value="F:oxidoreductase activity"/>
    <property type="evidence" value="ECO:0007669"/>
    <property type="project" value="UniProtKB-KW"/>
</dbReference>
<comment type="similarity">
    <text evidence="2">Belongs to the flavin monoamine oxidase family.</text>
</comment>
<sequence length="496" mass="54940">MKRSSWFKRIFTGISLLIVALNNYATPSAMEKKTIFTTDVVIVGAGYSGLLAAREISRAGYRVTLVEARERVGGRALSVPLPGGAVADLGAGWIISPTHHHMIALAKEYKVNLYPTYITGDALIMENNSIHRVPMDELSFSPKNPPPTLQSAAKVLNHLITMSESLDPNQPWLYPNAENLDNITFLEWFKTNYSNLDTKNAQIVVRTIEGYIGPLSNTSLLNVLTYAKMSHGFENYADMKHWLRAEGGVAAIAYKIADELSKNPKNNLLFNNQVYRIDQSDSMVTVYATKSIVHAKYAIVAVPPAVASGIHFQQDGKRIVPRAGATNMNQRVIMTPAFKAMFVYKTPFWRKQGLSGHVVSQTEPLGVVWDASPLNTESGCLIMLNTPFNSHPNLADMQSSEREQLLVNSLAKFFGEEARHYLAYVEQIWDSQSFSLGSVGVPTIGSWVSYGQYLRQPMGRIHWASSERATESWAQMDGAVQSGIRVGKEVLTALHS</sequence>
<dbReference type="InterPro" id="IPR001613">
    <property type="entry name" value="Flavin_amine_oxidase"/>
</dbReference>
<feature type="binding site" evidence="4">
    <location>
        <position position="274"/>
    </location>
    <ligand>
        <name>FAD</name>
        <dbReference type="ChEBI" id="CHEBI:57692"/>
    </ligand>
</feature>
<reference evidence="6 7" key="1">
    <citation type="submission" date="2015-11" db="EMBL/GenBank/DDBJ databases">
        <title>Genomic analysis of 38 Legionella species identifies large and diverse effector repertoires.</title>
        <authorList>
            <person name="Burstein D."/>
            <person name="Amaro F."/>
            <person name="Zusman T."/>
            <person name="Lifshitz Z."/>
            <person name="Cohen O."/>
            <person name="Gilbert J.A."/>
            <person name="Pupko T."/>
            <person name="Shuman H.A."/>
            <person name="Segal G."/>
        </authorList>
    </citation>
    <scope>NUCLEOTIDE SEQUENCE [LARGE SCALE GENOMIC DNA]</scope>
    <source>
        <strain evidence="6 7">Oak Ridge-10</strain>
    </source>
</reference>
<evidence type="ECO:0000313" key="7">
    <source>
        <dbReference type="Proteomes" id="UP000054858"/>
    </source>
</evidence>
<accession>A0A0W0X0W9</accession>
<feature type="binding site" evidence="4">
    <location>
        <position position="48"/>
    </location>
    <ligand>
        <name>FAD</name>
        <dbReference type="ChEBI" id="CHEBI:57692"/>
    </ligand>
</feature>
<dbReference type="Gene3D" id="3.90.660.10">
    <property type="match status" value="1"/>
</dbReference>
<feature type="binding site" evidence="4">
    <location>
        <position position="467"/>
    </location>
    <ligand>
        <name>FAD</name>
        <dbReference type="ChEBI" id="CHEBI:57692"/>
    </ligand>
</feature>
<dbReference type="PRINTS" id="PR00757">
    <property type="entry name" value="AMINEOXDASEF"/>
</dbReference>
<dbReference type="InterPro" id="IPR050703">
    <property type="entry name" value="Flavin_MAO"/>
</dbReference>
<comment type="cofactor">
    <cofactor evidence="1">
        <name>FAD</name>
        <dbReference type="ChEBI" id="CHEBI:57692"/>
    </cofactor>
</comment>
<dbReference type="SUPFAM" id="SSF51905">
    <property type="entry name" value="FAD/NAD(P)-binding domain"/>
    <property type="match status" value="1"/>
</dbReference>
<evidence type="ECO:0000313" key="6">
    <source>
        <dbReference type="EMBL" id="KTD38215.1"/>
    </source>
</evidence>
<gene>
    <name evidence="6" type="ORF">Loak_1891</name>
</gene>
<evidence type="ECO:0000256" key="4">
    <source>
        <dbReference type="PIRSR" id="PIRSR601613-1"/>
    </source>
</evidence>
<evidence type="ECO:0000259" key="5">
    <source>
        <dbReference type="Pfam" id="PF01593"/>
    </source>
</evidence>
<dbReference type="PATRIC" id="fig|29423.5.peg.1983"/>
<protein>
    <submittedName>
        <fullName evidence="6">Amine oxidase</fullName>
    </submittedName>
</protein>
<dbReference type="Gene3D" id="3.50.50.60">
    <property type="entry name" value="FAD/NAD(P)-binding domain"/>
    <property type="match status" value="1"/>
</dbReference>
<dbReference type="Proteomes" id="UP000054858">
    <property type="component" value="Unassembled WGS sequence"/>
</dbReference>
<dbReference type="SUPFAM" id="SSF54373">
    <property type="entry name" value="FAD-linked reductases, C-terminal domain"/>
    <property type="match status" value="1"/>
</dbReference>